<reference evidence="2 3" key="1">
    <citation type="submission" date="2024-09" db="EMBL/GenBank/DDBJ databases">
        <authorList>
            <person name="Sun Q."/>
            <person name="Mori K."/>
        </authorList>
    </citation>
    <scope>NUCLEOTIDE SEQUENCE [LARGE SCALE GENOMIC DNA]</scope>
    <source>
        <strain evidence="2 3">JCM 3028</strain>
    </source>
</reference>
<dbReference type="PANTHER" id="PTHR34386">
    <property type="entry name" value="GLUTAREDOXIN"/>
    <property type="match status" value="1"/>
</dbReference>
<dbReference type="InterPro" id="IPR051548">
    <property type="entry name" value="Grx-like_ET"/>
</dbReference>
<evidence type="ECO:0000313" key="3">
    <source>
        <dbReference type="Proteomes" id="UP001589610"/>
    </source>
</evidence>
<organism evidence="2 3">
    <name type="scientific">Streptosporangium vulgare</name>
    <dbReference type="NCBI Taxonomy" id="46190"/>
    <lineage>
        <taxon>Bacteria</taxon>
        <taxon>Bacillati</taxon>
        <taxon>Actinomycetota</taxon>
        <taxon>Actinomycetes</taxon>
        <taxon>Streptosporangiales</taxon>
        <taxon>Streptosporangiaceae</taxon>
        <taxon>Streptosporangium</taxon>
    </lineage>
</organism>
<dbReference type="EMBL" id="JBHMBS010000003">
    <property type="protein sequence ID" value="MFB9675608.1"/>
    <property type="molecule type" value="Genomic_DNA"/>
</dbReference>
<protein>
    <submittedName>
        <fullName evidence="2">Glutaredoxin domain-containing protein</fullName>
    </submittedName>
</protein>
<dbReference type="InterPro" id="IPR036249">
    <property type="entry name" value="Thioredoxin-like_sf"/>
</dbReference>
<name>A0ABV5T956_9ACTN</name>
<sequence>MSPMSFALLVLGIALLVVTNLPRRGRTTSYENADHGGVVVYWRPGCTYCMKLRTRLRFTRLRYSEVNIWRDPRAAAFVRSVADGNETVPTVTVAGKAMVNPSKAQLLEAVRTRTPHLASGDGKPAGERD</sequence>
<dbReference type="PANTHER" id="PTHR34386:SF1">
    <property type="entry name" value="GLUTAREDOXIN-LIKE PROTEIN NRDH"/>
    <property type="match status" value="1"/>
</dbReference>
<keyword evidence="3" id="KW-1185">Reference proteome</keyword>
<dbReference type="PROSITE" id="PS51354">
    <property type="entry name" value="GLUTAREDOXIN_2"/>
    <property type="match status" value="1"/>
</dbReference>
<proteinExistence type="predicted"/>
<dbReference type="SUPFAM" id="SSF52833">
    <property type="entry name" value="Thioredoxin-like"/>
    <property type="match status" value="1"/>
</dbReference>
<dbReference type="Pfam" id="PF00462">
    <property type="entry name" value="Glutaredoxin"/>
    <property type="match status" value="1"/>
</dbReference>
<comment type="caution">
    <text evidence="2">The sequence shown here is derived from an EMBL/GenBank/DDBJ whole genome shotgun (WGS) entry which is preliminary data.</text>
</comment>
<feature type="domain" description="Glutaredoxin" evidence="1">
    <location>
        <begin position="38"/>
        <end position="96"/>
    </location>
</feature>
<dbReference type="Gene3D" id="3.40.30.10">
    <property type="entry name" value="Glutaredoxin"/>
    <property type="match status" value="1"/>
</dbReference>
<evidence type="ECO:0000313" key="2">
    <source>
        <dbReference type="EMBL" id="MFB9675608.1"/>
    </source>
</evidence>
<dbReference type="RefSeq" id="WP_386155507.1">
    <property type="nucleotide sequence ID" value="NZ_JBHMBS010000003.1"/>
</dbReference>
<accession>A0ABV5T956</accession>
<dbReference type="InterPro" id="IPR002109">
    <property type="entry name" value="Glutaredoxin"/>
</dbReference>
<dbReference type="Proteomes" id="UP001589610">
    <property type="component" value="Unassembled WGS sequence"/>
</dbReference>
<evidence type="ECO:0000259" key="1">
    <source>
        <dbReference type="Pfam" id="PF00462"/>
    </source>
</evidence>
<gene>
    <name evidence="2" type="ORF">ACFFRH_08935</name>
</gene>